<dbReference type="PANTHER" id="PTHR43806">
    <property type="entry name" value="PEPTIDASE S8"/>
    <property type="match status" value="1"/>
</dbReference>
<dbReference type="GO" id="GO:0004252">
    <property type="term" value="F:serine-type endopeptidase activity"/>
    <property type="evidence" value="ECO:0007669"/>
    <property type="project" value="UniProtKB-UniRule"/>
</dbReference>
<dbReference type="PRINTS" id="PR00723">
    <property type="entry name" value="SUBTILISIN"/>
</dbReference>
<name>A0A923NK36_9FIRM</name>
<dbReference type="CDD" id="cd00063">
    <property type="entry name" value="FN3"/>
    <property type="match status" value="3"/>
</dbReference>
<dbReference type="EMBL" id="JACRYT010000015">
    <property type="protein sequence ID" value="MBC6680566.1"/>
    <property type="molecule type" value="Genomic_DNA"/>
</dbReference>
<dbReference type="InterPro" id="IPR050131">
    <property type="entry name" value="Peptidase_S8_subtilisin-like"/>
</dbReference>
<dbReference type="Gene3D" id="2.60.40.10">
    <property type="entry name" value="Immunoglobulins"/>
    <property type="match status" value="3"/>
</dbReference>
<evidence type="ECO:0000256" key="7">
    <source>
        <dbReference type="SAM" id="SignalP"/>
    </source>
</evidence>
<evidence type="ECO:0000256" key="2">
    <source>
        <dbReference type="ARBA" id="ARBA00022670"/>
    </source>
</evidence>
<dbReference type="SUPFAM" id="SSF52743">
    <property type="entry name" value="Subtilisin-like"/>
    <property type="match status" value="1"/>
</dbReference>
<dbReference type="InterPro" id="IPR015500">
    <property type="entry name" value="Peptidase_S8_subtilisin-rel"/>
</dbReference>
<feature type="domain" description="Fibronectin type-III" evidence="8">
    <location>
        <begin position="460"/>
        <end position="556"/>
    </location>
</feature>
<dbReference type="InterPro" id="IPR036116">
    <property type="entry name" value="FN3_sf"/>
</dbReference>
<feature type="active site" description="Charge relay system" evidence="5">
    <location>
        <position position="210"/>
    </location>
</feature>
<evidence type="ECO:0000256" key="5">
    <source>
        <dbReference type="PROSITE-ProRule" id="PRU01240"/>
    </source>
</evidence>
<dbReference type="AlphaFoldDB" id="A0A923NK36"/>
<evidence type="ECO:0000256" key="1">
    <source>
        <dbReference type="ARBA" id="ARBA00011073"/>
    </source>
</evidence>
<dbReference type="InterPro" id="IPR023828">
    <property type="entry name" value="Peptidase_S8_Ser-AS"/>
</dbReference>
<dbReference type="Pfam" id="PF00082">
    <property type="entry name" value="Peptidase_S8"/>
    <property type="match status" value="1"/>
</dbReference>
<evidence type="ECO:0000256" key="6">
    <source>
        <dbReference type="RuleBase" id="RU003355"/>
    </source>
</evidence>
<dbReference type="PROSITE" id="PS00137">
    <property type="entry name" value="SUBTILASE_HIS"/>
    <property type="match status" value="1"/>
</dbReference>
<feature type="active site" description="Charge relay system" evidence="5">
    <location>
        <position position="169"/>
    </location>
</feature>
<reference evidence="9" key="1">
    <citation type="submission" date="2020-08" db="EMBL/GenBank/DDBJ databases">
        <title>Genome public.</title>
        <authorList>
            <person name="Liu C."/>
            <person name="Sun Q."/>
        </authorList>
    </citation>
    <scope>NUCLEOTIDE SEQUENCE</scope>
    <source>
        <strain evidence="9">BX12</strain>
    </source>
</reference>
<dbReference type="InterPro" id="IPR000209">
    <property type="entry name" value="Peptidase_S8/S53_dom"/>
</dbReference>
<comment type="similarity">
    <text evidence="1 5 6">Belongs to the peptidase S8 family.</text>
</comment>
<dbReference type="PROSITE" id="PS50853">
    <property type="entry name" value="FN3"/>
    <property type="match status" value="1"/>
</dbReference>
<organism evidence="9 10">
    <name type="scientific">Zhenpiania hominis</name>
    <dbReference type="NCBI Taxonomy" id="2763644"/>
    <lineage>
        <taxon>Bacteria</taxon>
        <taxon>Bacillati</taxon>
        <taxon>Bacillota</taxon>
        <taxon>Clostridia</taxon>
        <taxon>Peptostreptococcales</taxon>
        <taxon>Anaerovoracaceae</taxon>
        <taxon>Zhenpiania</taxon>
    </lineage>
</organism>
<keyword evidence="3 5" id="KW-0378">Hydrolase</keyword>
<dbReference type="Proteomes" id="UP000602647">
    <property type="component" value="Unassembled WGS sequence"/>
</dbReference>
<dbReference type="InterPro" id="IPR022398">
    <property type="entry name" value="Peptidase_S8_His-AS"/>
</dbReference>
<dbReference type="InterPro" id="IPR013783">
    <property type="entry name" value="Ig-like_fold"/>
</dbReference>
<dbReference type="InterPro" id="IPR003961">
    <property type="entry name" value="FN3_dom"/>
</dbReference>
<proteinExistence type="inferred from homology"/>
<sequence length="739" mass="80599">MKKRGCILALVTAFVMAATAMPAFAAEDRESGEIPDKSWQQEQIQDAWQVQGEYLVQYKEEAAEPSLVEEELSEYDASVVENVLPDVQLIEADTAALSKKEEIEFVKEVESLDDVEYVEPNIMVRAADTAASAKAKESYEQWGLNKIKAPQAWSKMGAVSGSATVAVVDTGVDGNHPDLKGRVKQGKTFIKRNSKGSAYGQNAWADDEGHGTQVAGIISANARNDIGISGAAGTYAVDILPVKVLDDQGNGSLADVIKGIEYAADQGADVINLSLGFYSYSVFLEKAVQYAQQKGCVLVAASGNEAEELEYLKEAGFSYGLAFPAALDGVLSVGATKKDDKRASFSNYGDGLDVVAPGLFIMSPFPEKIAKTANEEEIGEIYGNHESGYYLKMSGTSGAAPHVSAAAALYQLKNPAASGMEITNHLRNTARDLGAKGYDIYYGWGLLDAEKALSQKAAAIPGRSTVSLKNKGIRSIQVSWSPASAAEGYDVYRASGLTGEYKKIRAVSASGSRSFLDKGLETDTNYCYKVSAYKNINGKKVYGIASEPEFCATSALYMTLKGKAKGYKGIRLSWNRSKKAKGYILYRATKRTGPYKRIYKVGRKTTHYFDRKAVAGKKYYYRVKAYLRENGKTVYSDASNIVRKKTTLKRPALEARVEGGRALLSWNEVKGAQGYQIYRSKKKRKGYKKVAAIQGKSATSYASQRLKSGKRYYFKVRAYRKTAGKKGYGTFSFPKSVKR</sequence>
<dbReference type="RefSeq" id="WP_187303663.1">
    <property type="nucleotide sequence ID" value="NZ_JACRYT010000015.1"/>
</dbReference>
<evidence type="ECO:0000256" key="4">
    <source>
        <dbReference type="ARBA" id="ARBA00022825"/>
    </source>
</evidence>
<feature type="chain" id="PRO_5038071258" evidence="7">
    <location>
        <begin position="26"/>
        <end position="739"/>
    </location>
</feature>
<keyword evidence="10" id="KW-1185">Reference proteome</keyword>
<keyword evidence="4 5" id="KW-0720">Serine protease</keyword>
<dbReference type="GO" id="GO:0006508">
    <property type="term" value="P:proteolysis"/>
    <property type="evidence" value="ECO:0007669"/>
    <property type="project" value="UniProtKB-KW"/>
</dbReference>
<evidence type="ECO:0000259" key="8">
    <source>
        <dbReference type="PROSITE" id="PS50853"/>
    </source>
</evidence>
<gene>
    <name evidence="9" type="ORF">H9L42_12120</name>
</gene>
<keyword evidence="2 5" id="KW-0645">Protease</keyword>
<feature type="signal peptide" evidence="7">
    <location>
        <begin position="1"/>
        <end position="25"/>
    </location>
</feature>
<dbReference type="InterPro" id="IPR023827">
    <property type="entry name" value="Peptidase_S8_Asp-AS"/>
</dbReference>
<protein>
    <submittedName>
        <fullName evidence="9">S8 family serine peptidase</fullName>
    </submittedName>
</protein>
<evidence type="ECO:0000256" key="3">
    <source>
        <dbReference type="ARBA" id="ARBA00022801"/>
    </source>
</evidence>
<comment type="caution">
    <text evidence="9">The sequence shown here is derived from an EMBL/GenBank/DDBJ whole genome shotgun (WGS) entry which is preliminary data.</text>
</comment>
<dbReference type="PROSITE" id="PS00138">
    <property type="entry name" value="SUBTILASE_SER"/>
    <property type="match status" value="1"/>
</dbReference>
<accession>A0A923NK36</accession>
<dbReference type="InterPro" id="IPR036852">
    <property type="entry name" value="Peptidase_S8/S53_dom_sf"/>
</dbReference>
<dbReference type="PANTHER" id="PTHR43806:SF11">
    <property type="entry name" value="CEREVISIN-RELATED"/>
    <property type="match status" value="1"/>
</dbReference>
<dbReference type="SMART" id="SM00060">
    <property type="entry name" value="FN3"/>
    <property type="match status" value="3"/>
</dbReference>
<keyword evidence="7" id="KW-0732">Signal</keyword>
<evidence type="ECO:0000313" key="10">
    <source>
        <dbReference type="Proteomes" id="UP000602647"/>
    </source>
</evidence>
<dbReference type="PROSITE" id="PS00136">
    <property type="entry name" value="SUBTILASE_ASP"/>
    <property type="match status" value="1"/>
</dbReference>
<dbReference type="SUPFAM" id="SSF49265">
    <property type="entry name" value="Fibronectin type III"/>
    <property type="match status" value="2"/>
</dbReference>
<dbReference type="Gene3D" id="3.40.50.200">
    <property type="entry name" value="Peptidase S8/S53 domain"/>
    <property type="match status" value="1"/>
</dbReference>
<evidence type="ECO:0000313" key="9">
    <source>
        <dbReference type="EMBL" id="MBC6680566.1"/>
    </source>
</evidence>
<dbReference type="PROSITE" id="PS51892">
    <property type="entry name" value="SUBTILASE"/>
    <property type="match status" value="1"/>
</dbReference>
<feature type="active site" description="Charge relay system" evidence="5">
    <location>
        <position position="397"/>
    </location>
</feature>